<name>A0A2P6P2X1_ROSCH</name>
<dbReference type="PANTHER" id="PTHR31920:SF37">
    <property type="entry name" value="B3 DOMAIN-CONTAINING TRANSCRIPTION FACTOR VRN1"/>
    <property type="match status" value="1"/>
</dbReference>
<keyword evidence="5" id="KW-0539">Nucleus</keyword>
<feature type="domain" description="TF-B3" evidence="6">
    <location>
        <begin position="1"/>
        <end position="98"/>
    </location>
</feature>
<dbReference type="PROSITE" id="PS50863">
    <property type="entry name" value="B3"/>
    <property type="match status" value="1"/>
</dbReference>
<evidence type="ECO:0000313" key="7">
    <source>
        <dbReference type="EMBL" id="PRQ16283.1"/>
    </source>
</evidence>
<evidence type="ECO:0000313" key="8">
    <source>
        <dbReference type="Proteomes" id="UP000238479"/>
    </source>
</evidence>
<gene>
    <name evidence="7" type="ORF">RchiOBHm_Chr7g0182521</name>
</gene>
<evidence type="ECO:0000256" key="2">
    <source>
        <dbReference type="ARBA" id="ARBA00023015"/>
    </source>
</evidence>
<reference evidence="7 8" key="1">
    <citation type="journal article" date="2018" name="Nat. Genet.">
        <title>The Rosa genome provides new insights in the design of modern roses.</title>
        <authorList>
            <person name="Bendahmane M."/>
        </authorList>
    </citation>
    <scope>NUCLEOTIDE SEQUENCE [LARGE SCALE GENOMIC DNA]</scope>
    <source>
        <strain evidence="8">cv. Old Blush</strain>
    </source>
</reference>
<dbReference type="PANTHER" id="PTHR31920">
    <property type="entry name" value="B3 DOMAIN-CONTAINING"/>
    <property type="match status" value="1"/>
</dbReference>
<evidence type="ECO:0000259" key="6">
    <source>
        <dbReference type="PROSITE" id="PS50863"/>
    </source>
</evidence>
<dbReference type="InterPro" id="IPR050655">
    <property type="entry name" value="Plant_B3_domain"/>
</dbReference>
<keyword evidence="4" id="KW-0804">Transcription</keyword>
<proteinExistence type="predicted"/>
<dbReference type="Gene3D" id="2.40.330.10">
    <property type="entry name" value="DNA-binding pseudobarrel domain"/>
    <property type="match status" value="1"/>
</dbReference>
<accession>A0A2P6P2X1</accession>
<dbReference type="Pfam" id="PF02362">
    <property type="entry name" value="B3"/>
    <property type="match status" value="1"/>
</dbReference>
<dbReference type="AlphaFoldDB" id="A0A2P6P2X1"/>
<keyword evidence="3" id="KW-0238">DNA-binding</keyword>
<keyword evidence="2" id="KW-0805">Transcription regulation</keyword>
<dbReference type="InterPro" id="IPR003340">
    <property type="entry name" value="B3_DNA-bd"/>
</dbReference>
<dbReference type="EMBL" id="PDCK01000045">
    <property type="protein sequence ID" value="PRQ16283.1"/>
    <property type="molecule type" value="Genomic_DNA"/>
</dbReference>
<organism evidence="7 8">
    <name type="scientific">Rosa chinensis</name>
    <name type="common">China rose</name>
    <dbReference type="NCBI Taxonomy" id="74649"/>
    <lineage>
        <taxon>Eukaryota</taxon>
        <taxon>Viridiplantae</taxon>
        <taxon>Streptophyta</taxon>
        <taxon>Embryophyta</taxon>
        <taxon>Tracheophyta</taxon>
        <taxon>Spermatophyta</taxon>
        <taxon>Magnoliopsida</taxon>
        <taxon>eudicotyledons</taxon>
        <taxon>Gunneridae</taxon>
        <taxon>Pentapetalae</taxon>
        <taxon>rosids</taxon>
        <taxon>fabids</taxon>
        <taxon>Rosales</taxon>
        <taxon>Rosaceae</taxon>
        <taxon>Rosoideae</taxon>
        <taxon>Rosoideae incertae sedis</taxon>
        <taxon>Rosa</taxon>
    </lineage>
</organism>
<dbReference type="GO" id="GO:0005634">
    <property type="term" value="C:nucleus"/>
    <property type="evidence" value="ECO:0007669"/>
    <property type="project" value="UniProtKB-SubCell"/>
</dbReference>
<evidence type="ECO:0000256" key="1">
    <source>
        <dbReference type="ARBA" id="ARBA00004123"/>
    </source>
</evidence>
<evidence type="ECO:0000256" key="4">
    <source>
        <dbReference type="ARBA" id="ARBA00023163"/>
    </source>
</evidence>
<dbReference type="CDD" id="cd10017">
    <property type="entry name" value="B3_DNA"/>
    <property type="match status" value="1"/>
</dbReference>
<evidence type="ECO:0000256" key="5">
    <source>
        <dbReference type="ARBA" id="ARBA00023242"/>
    </source>
</evidence>
<evidence type="ECO:0000256" key="3">
    <source>
        <dbReference type="ARBA" id="ARBA00023125"/>
    </source>
</evidence>
<dbReference type="SUPFAM" id="SSF101936">
    <property type="entry name" value="DNA-binding pseudobarrel domain"/>
    <property type="match status" value="1"/>
</dbReference>
<sequence>MASSIARRALIPEDPPSFCIKIVTDNDLRDGKSIFLKAPNCGTWWPIGVKRSVRGGRMWLHKGWQDFANFYSLDQGYFALFTYEGEHSHFLVRLFHWNDRYGNRLPYSWRRYVFLCFCKFSFRTFIGFFLCHGHDLC</sequence>
<dbReference type="InterPro" id="IPR015300">
    <property type="entry name" value="DNA-bd_pseudobarrel_sf"/>
</dbReference>
<protein>
    <submittedName>
        <fullName evidence="7">Putative transcription factor B3-Domain family</fullName>
    </submittedName>
</protein>
<dbReference type="Proteomes" id="UP000238479">
    <property type="component" value="Chromosome 7"/>
</dbReference>
<comment type="subcellular location">
    <subcellularLocation>
        <location evidence="1">Nucleus</location>
    </subcellularLocation>
</comment>
<dbReference type="Gramene" id="PRQ16283">
    <property type="protein sequence ID" value="PRQ16283"/>
    <property type="gene ID" value="RchiOBHm_Chr7g0182521"/>
</dbReference>
<comment type="caution">
    <text evidence="7">The sequence shown here is derived from an EMBL/GenBank/DDBJ whole genome shotgun (WGS) entry which is preliminary data.</text>
</comment>
<dbReference type="GO" id="GO:0003677">
    <property type="term" value="F:DNA binding"/>
    <property type="evidence" value="ECO:0007669"/>
    <property type="project" value="UniProtKB-KW"/>
</dbReference>
<keyword evidence="8" id="KW-1185">Reference proteome</keyword>